<dbReference type="RefSeq" id="XP_025374610.1">
    <property type="nucleotide sequence ID" value="XM_025522723.1"/>
</dbReference>
<evidence type="ECO:0000313" key="10">
    <source>
        <dbReference type="EMBL" id="PWN87412.1"/>
    </source>
</evidence>
<evidence type="ECO:0000256" key="1">
    <source>
        <dbReference type="ARBA" id="ARBA00009755"/>
    </source>
</evidence>
<gene>
    <name evidence="10" type="ORF">FA10DRAFT_269363</name>
</gene>
<dbReference type="STRING" id="215250.A0A316YDY1"/>
<dbReference type="Pfam" id="PF13249">
    <property type="entry name" value="SQHop_cyclase_N"/>
    <property type="match status" value="1"/>
</dbReference>
<keyword evidence="11" id="KW-1185">Reference proteome</keyword>
<keyword evidence="2" id="KW-0444">Lipid biosynthesis</keyword>
<protein>
    <recommendedName>
        <fullName evidence="7">Terpene cyclase/mutase family member</fullName>
        <ecNumber evidence="7">5.4.99.-</ecNumber>
    </recommendedName>
</protein>
<feature type="domain" description="Squalene cyclase N-terminal" evidence="9">
    <location>
        <begin position="90"/>
        <end position="374"/>
    </location>
</feature>
<dbReference type="GO" id="GO:0000250">
    <property type="term" value="F:lanosterol synthase activity"/>
    <property type="evidence" value="ECO:0007669"/>
    <property type="project" value="TreeGrafter"/>
</dbReference>
<evidence type="ECO:0000256" key="5">
    <source>
        <dbReference type="ARBA" id="ARBA00023098"/>
    </source>
</evidence>
<dbReference type="FunFam" id="1.50.10.20:FF:000003">
    <property type="entry name" value="Terpene cyclase/mutase family member"/>
    <property type="match status" value="1"/>
</dbReference>
<dbReference type="InterPro" id="IPR032696">
    <property type="entry name" value="SQ_cyclase_C"/>
</dbReference>
<evidence type="ECO:0000313" key="11">
    <source>
        <dbReference type="Proteomes" id="UP000245768"/>
    </source>
</evidence>
<feature type="domain" description="Squalene cyclase C-terminal" evidence="8">
    <location>
        <begin position="389"/>
        <end position="722"/>
    </location>
</feature>
<dbReference type="EMBL" id="KZ819640">
    <property type="protein sequence ID" value="PWN87412.1"/>
    <property type="molecule type" value="Genomic_DNA"/>
</dbReference>
<dbReference type="InterPro" id="IPR018333">
    <property type="entry name" value="Squalene_cyclase"/>
</dbReference>
<dbReference type="FunFam" id="1.50.10.20:FF:000002">
    <property type="entry name" value="Terpene cyclase/mutase family member"/>
    <property type="match status" value="1"/>
</dbReference>
<evidence type="ECO:0000256" key="7">
    <source>
        <dbReference type="RuleBase" id="RU362003"/>
    </source>
</evidence>
<keyword evidence="5" id="KW-0443">Lipid metabolism</keyword>
<evidence type="ECO:0000256" key="6">
    <source>
        <dbReference type="ARBA" id="ARBA00023235"/>
    </source>
</evidence>
<keyword evidence="3" id="KW-0677">Repeat</keyword>
<evidence type="ECO:0000256" key="2">
    <source>
        <dbReference type="ARBA" id="ARBA00022516"/>
    </source>
</evidence>
<dbReference type="InParanoid" id="A0A316YDY1"/>
<evidence type="ECO:0000256" key="3">
    <source>
        <dbReference type="ARBA" id="ARBA00022737"/>
    </source>
</evidence>
<dbReference type="Gene3D" id="1.50.10.20">
    <property type="match status" value="2"/>
</dbReference>
<evidence type="ECO:0000256" key="4">
    <source>
        <dbReference type="ARBA" id="ARBA00022955"/>
    </source>
</evidence>
<accession>A0A316YDY1</accession>
<dbReference type="GO" id="GO:0016104">
    <property type="term" value="P:triterpenoid biosynthetic process"/>
    <property type="evidence" value="ECO:0007669"/>
    <property type="project" value="InterPro"/>
</dbReference>
<comment type="similarity">
    <text evidence="1 7">Belongs to the terpene cyclase/mutase family.</text>
</comment>
<evidence type="ECO:0000259" key="8">
    <source>
        <dbReference type="Pfam" id="PF13243"/>
    </source>
</evidence>
<proteinExistence type="inferred from homology"/>
<evidence type="ECO:0000259" key="9">
    <source>
        <dbReference type="Pfam" id="PF13249"/>
    </source>
</evidence>
<dbReference type="Gene3D" id="6.20.120.20">
    <property type="match status" value="1"/>
</dbReference>
<dbReference type="SUPFAM" id="SSF48239">
    <property type="entry name" value="Terpenoid cyclases/Protein prenyltransferases"/>
    <property type="match status" value="2"/>
</dbReference>
<dbReference type="Proteomes" id="UP000245768">
    <property type="component" value="Unassembled WGS sequence"/>
</dbReference>
<name>A0A316YDY1_9BASI</name>
<dbReference type="EC" id="5.4.99.-" evidence="7"/>
<dbReference type="GO" id="GO:0005811">
    <property type="term" value="C:lipid droplet"/>
    <property type="evidence" value="ECO:0007669"/>
    <property type="project" value="InterPro"/>
</dbReference>
<dbReference type="OrthoDB" id="21502at2759"/>
<dbReference type="InterPro" id="IPR008930">
    <property type="entry name" value="Terpenoid_cyclase/PrenylTrfase"/>
</dbReference>
<keyword evidence="4" id="KW-0752">Steroid biosynthesis</keyword>
<dbReference type="FunCoup" id="A0A316YDY1">
    <property type="interactions" value="78"/>
</dbReference>
<sequence>MAPAKNVQPTTEAVGHGHYQVEKTDLKRWRLEVDHGRHVWHYLDSEQACVAWPQTDEDRYWLGLGIDAPTLPTAKTPLDSARNGFAFYRRIQAKDGHWSSEYGGPLFLMPGLLIGMYVTQTPIPEPWRIEMTRYLLNKANEDGGWGLHVAGPSTVFGTACNYVAARILGLDAEHPAMVKARATLHKLGGATGAPSWGKFWLSILGVYDWEGVNPVPPELWCLPDWLPIHPWRWWIHTRMVYIPMGYLWAKRFSAPVDPLIESLRNELYTEPYDDIDWPSHRNNVAEIDVFAPHTKTLDGLMALLGVYESCGGIPPLRRAGIKRAYDLLCMEDENTGYQCLGPVNKMLNYVCRWVEEGAESKAMALHREKLKDFLWLGPQGMMMCGTNGSQLWDTSFIAQAMVDSGLVEEPANKAACAKVLDWLDDCQIRDNPKYYKECYRYATKGAWPFSTKEQGYTVSDCTGEGMKATIMLQETAKLPRKISQERLRQSVDVILGMQNKSGGFASYEPINAPHMIELLNPAEVFGDIMREYDYPECTTSVVTALQKFKQTGDEYRRKEIDTTIKRAIGYILSAQQDDGSWFGSWAVCHTYATLFALESLHLDGQSYENSEPVKRACDLLISKQSAADGGWSEDFTSCVEGRWIQGKRSNVVQTSWALIALLHAQYPHVEPLKRAARLIMSRQQPDGSWKNEEILGVFNRNCAIDYCLYPFCFSVWALGKANRYLVEKGAWP</sequence>
<dbReference type="PANTHER" id="PTHR11764:SF20">
    <property type="entry name" value="LANOSTEROL SYNTHASE"/>
    <property type="match status" value="1"/>
</dbReference>
<dbReference type="CDD" id="cd02892">
    <property type="entry name" value="SQCY_1"/>
    <property type="match status" value="1"/>
</dbReference>
<dbReference type="PANTHER" id="PTHR11764">
    <property type="entry name" value="TERPENE CYCLASE/MUTASE FAMILY MEMBER"/>
    <property type="match status" value="1"/>
</dbReference>
<dbReference type="Pfam" id="PF13243">
    <property type="entry name" value="SQHop_cyclase_C"/>
    <property type="match status" value="1"/>
</dbReference>
<organism evidence="10 11">
    <name type="scientific">Acaromyces ingoldii</name>
    <dbReference type="NCBI Taxonomy" id="215250"/>
    <lineage>
        <taxon>Eukaryota</taxon>
        <taxon>Fungi</taxon>
        <taxon>Dikarya</taxon>
        <taxon>Basidiomycota</taxon>
        <taxon>Ustilaginomycotina</taxon>
        <taxon>Exobasidiomycetes</taxon>
        <taxon>Exobasidiales</taxon>
        <taxon>Cryptobasidiaceae</taxon>
        <taxon>Acaromyces</taxon>
    </lineage>
</organism>
<dbReference type="AlphaFoldDB" id="A0A316YDY1"/>
<reference evidence="10 11" key="1">
    <citation type="journal article" date="2018" name="Mol. Biol. Evol.">
        <title>Broad Genomic Sampling Reveals a Smut Pathogenic Ancestry of the Fungal Clade Ustilaginomycotina.</title>
        <authorList>
            <person name="Kijpornyongpan T."/>
            <person name="Mondo S.J."/>
            <person name="Barry K."/>
            <person name="Sandor L."/>
            <person name="Lee J."/>
            <person name="Lipzen A."/>
            <person name="Pangilinan J."/>
            <person name="LaButti K."/>
            <person name="Hainaut M."/>
            <person name="Henrissat B."/>
            <person name="Grigoriev I.V."/>
            <person name="Spatafora J.W."/>
            <person name="Aime M.C."/>
        </authorList>
    </citation>
    <scope>NUCLEOTIDE SEQUENCE [LARGE SCALE GENOMIC DNA]</scope>
    <source>
        <strain evidence="10 11">MCA 4198</strain>
    </source>
</reference>
<dbReference type="GeneID" id="37044639"/>
<dbReference type="InterPro" id="IPR032697">
    <property type="entry name" value="SQ_cyclase_N"/>
</dbReference>
<dbReference type="NCBIfam" id="TIGR01787">
    <property type="entry name" value="squalene_cyclas"/>
    <property type="match status" value="1"/>
</dbReference>
<keyword evidence="6 7" id="KW-0413">Isomerase</keyword>
<dbReference type="SFLD" id="SFLDG01016">
    <property type="entry name" value="Prenyltransferase_Like_2"/>
    <property type="match status" value="1"/>
</dbReference>
<dbReference type="GO" id="GO:0006696">
    <property type="term" value="P:ergosterol biosynthetic process"/>
    <property type="evidence" value="ECO:0007669"/>
    <property type="project" value="TreeGrafter"/>
</dbReference>